<organism evidence="1 2">
    <name type="scientific">Taibaiella lutea</name>
    <dbReference type="NCBI Taxonomy" id="2608001"/>
    <lineage>
        <taxon>Bacteria</taxon>
        <taxon>Pseudomonadati</taxon>
        <taxon>Bacteroidota</taxon>
        <taxon>Chitinophagia</taxon>
        <taxon>Chitinophagales</taxon>
        <taxon>Chitinophagaceae</taxon>
        <taxon>Taibaiella</taxon>
    </lineage>
</organism>
<gene>
    <name evidence="1" type="ORF">F0919_14955</name>
</gene>
<name>A0A5M6CG52_9BACT</name>
<dbReference type="RefSeq" id="WP_150033601.1">
    <property type="nucleotide sequence ID" value="NZ_VWSH01000004.1"/>
</dbReference>
<dbReference type="Proteomes" id="UP000323632">
    <property type="component" value="Unassembled WGS sequence"/>
</dbReference>
<accession>A0A5M6CG52</accession>
<sequence>MSLGKFTCGILTGFAMGLLFAPQKGRKTRKQVMNTAESWKNSLDNLFGKGENELDKIKEMLESEADLLNPEIRHKLLRLIEQNKKTIQEAKQQSLS</sequence>
<evidence type="ECO:0000313" key="2">
    <source>
        <dbReference type="Proteomes" id="UP000323632"/>
    </source>
</evidence>
<keyword evidence="2" id="KW-1185">Reference proteome</keyword>
<dbReference type="EMBL" id="VWSH01000004">
    <property type="protein sequence ID" value="KAA5532099.1"/>
    <property type="molecule type" value="Genomic_DNA"/>
</dbReference>
<dbReference type="AlphaFoldDB" id="A0A5M6CG52"/>
<reference evidence="1 2" key="1">
    <citation type="submission" date="2019-09" db="EMBL/GenBank/DDBJ databases">
        <title>Genome sequence and assembly of Taibaiella sp.</title>
        <authorList>
            <person name="Chhetri G."/>
        </authorList>
    </citation>
    <scope>NUCLEOTIDE SEQUENCE [LARGE SCALE GENOMIC DNA]</scope>
    <source>
        <strain evidence="1 2">KVB11</strain>
    </source>
</reference>
<evidence type="ECO:0000313" key="1">
    <source>
        <dbReference type="EMBL" id="KAA5532099.1"/>
    </source>
</evidence>
<proteinExistence type="predicted"/>
<dbReference type="Pfam" id="PF12732">
    <property type="entry name" value="YtxH"/>
    <property type="match status" value="1"/>
</dbReference>
<dbReference type="InterPro" id="IPR024623">
    <property type="entry name" value="YtxH"/>
</dbReference>
<protein>
    <submittedName>
        <fullName evidence="1">YtxH domain-containing protein</fullName>
    </submittedName>
</protein>
<comment type="caution">
    <text evidence="1">The sequence shown here is derived from an EMBL/GenBank/DDBJ whole genome shotgun (WGS) entry which is preliminary data.</text>
</comment>